<dbReference type="EMBL" id="BMAR01000002">
    <property type="protein sequence ID" value="GFR42130.1"/>
    <property type="molecule type" value="Genomic_DNA"/>
</dbReference>
<feature type="transmembrane region" description="Helical" evidence="2">
    <location>
        <begin position="41"/>
        <end position="62"/>
    </location>
</feature>
<organism evidence="3 4">
    <name type="scientific">Astrephomene gubernaculifera</name>
    <dbReference type="NCBI Taxonomy" id="47775"/>
    <lineage>
        <taxon>Eukaryota</taxon>
        <taxon>Viridiplantae</taxon>
        <taxon>Chlorophyta</taxon>
        <taxon>core chlorophytes</taxon>
        <taxon>Chlorophyceae</taxon>
        <taxon>CS clade</taxon>
        <taxon>Chlamydomonadales</taxon>
        <taxon>Astrephomenaceae</taxon>
        <taxon>Astrephomene</taxon>
    </lineage>
</organism>
<proteinExistence type="predicted"/>
<feature type="non-terminal residue" evidence="3">
    <location>
        <position position="1"/>
    </location>
</feature>
<evidence type="ECO:0000256" key="2">
    <source>
        <dbReference type="SAM" id="Phobius"/>
    </source>
</evidence>
<keyword evidence="2" id="KW-0472">Membrane</keyword>
<keyword evidence="2" id="KW-1133">Transmembrane helix</keyword>
<name>A0AAD3DHX0_9CHLO</name>
<evidence type="ECO:0000313" key="4">
    <source>
        <dbReference type="Proteomes" id="UP001054857"/>
    </source>
</evidence>
<dbReference type="Proteomes" id="UP001054857">
    <property type="component" value="Unassembled WGS sequence"/>
</dbReference>
<reference evidence="3 4" key="1">
    <citation type="journal article" date="2021" name="Sci. Rep.">
        <title>Genome sequencing of the multicellular alga Astrephomene provides insights into convergent evolution of germ-soma differentiation.</title>
        <authorList>
            <person name="Yamashita S."/>
            <person name="Yamamoto K."/>
            <person name="Matsuzaki R."/>
            <person name="Suzuki S."/>
            <person name="Yamaguchi H."/>
            <person name="Hirooka S."/>
            <person name="Minakuchi Y."/>
            <person name="Miyagishima S."/>
            <person name="Kawachi M."/>
            <person name="Toyoda A."/>
            <person name="Nozaki H."/>
        </authorList>
    </citation>
    <scope>NUCLEOTIDE SEQUENCE [LARGE SCALE GENOMIC DNA]</scope>
    <source>
        <strain evidence="3 4">NIES-4017</strain>
    </source>
</reference>
<keyword evidence="4" id="KW-1185">Reference proteome</keyword>
<protein>
    <submittedName>
        <fullName evidence="3">Uncharacterized protein</fullName>
    </submittedName>
</protein>
<feature type="compositionally biased region" description="Basic and acidic residues" evidence="1">
    <location>
        <begin position="15"/>
        <end position="26"/>
    </location>
</feature>
<dbReference type="AlphaFoldDB" id="A0AAD3DHX0"/>
<keyword evidence="2" id="KW-0812">Transmembrane</keyword>
<feature type="region of interest" description="Disordered" evidence="1">
    <location>
        <begin position="1"/>
        <end position="33"/>
    </location>
</feature>
<evidence type="ECO:0000313" key="3">
    <source>
        <dbReference type="EMBL" id="GFR42130.1"/>
    </source>
</evidence>
<feature type="compositionally biased region" description="Low complexity" evidence="1">
    <location>
        <begin position="1"/>
        <end position="14"/>
    </location>
</feature>
<evidence type="ECO:0000256" key="1">
    <source>
        <dbReference type="SAM" id="MobiDB-lite"/>
    </source>
</evidence>
<comment type="caution">
    <text evidence="3">The sequence shown here is derived from an EMBL/GenBank/DDBJ whole genome shotgun (WGS) entry which is preliminary data.</text>
</comment>
<sequence>MGPLRDQPQAAAPADEQKQRKSRLNEDSSPSSSAVNAIPNLLVMTITAAAAVLCSWAAVHLFGQRRRQRQRQWGRVDCGWRPQEGFRVVFADTSDKPFPHLPPQPCEVGALDGGGGSTGSIVITSTKDGDGASASIAATNTSATPTAAVAAVAVAAEAGLTTAVPEPATGGASIPAVVTPTTAGVVHPYLPHIQRLMAATHCAVRRHPLPPPP</sequence>
<accession>A0AAD3DHX0</accession>
<gene>
    <name evidence="3" type="ORF">Agub_g2973</name>
</gene>